<name>A0A1F7RV55_9BACT</name>
<evidence type="ECO:0000313" key="2">
    <source>
        <dbReference type="Proteomes" id="UP000178797"/>
    </source>
</evidence>
<protein>
    <submittedName>
        <fullName evidence="1">Uncharacterized protein</fullName>
    </submittedName>
</protein>
<organism evidence="1 2">
    <name type="scientific">Candidatus Schekmanbacteria bacterium RBG_16_38_10</name>
    <dbReference type="NCBI Taxonomy" id="1817879"/>
    <lineage>
        <taxon>Bacteria</taxon>
        <taxon>Candidatus Schekmaniibacteriota</taxon>
    </lineage>
</organism>
<sequence>MINLKMFLNMKIHIFAKTSFSLFITAFLFISSGCSDKINYLKKGSFLKPNIWEKVEINNAKISSDQKNIFSENGTPTYILTFFEANSEGKKGRPVQEWVYEKEEKFFWFVNGNLVDYIAVSPPKEKLIRPPGM</sequence>
<dbReference type="AlphaFoldDB" id="A0A1F7RV55"/>
<dbReference type="Proteomes" id="UP000178797">
    <property type="component" value="Unassembled WGS sequence"/>
</dbReference>
<evidence type="ECO:0000313" key="1">
    <source>
        <dbReference type="EMBL" id="OGL45413.1"/>
    </source>
</evidence>
<accession>A0A1F7RV55</accession>
<gene>
    <name evidence="1" type="ORF">A2W05_01380</name>
</gene>
<reference evidence="1 2" key="1">
    <citation type="journal article" date="2016" name="Nat. Commun.">
        <title>Thousands of microbial genomes shed light on interconnected biogeochemical processes in an aquifer system.</title>
        <authorList>
            <person name="Anantharaman K."/>
            <person name="Brown C.T."/>
            <person name="Hug L.A."/>
            <person name="Sharon I."/>
            <person name="Castelle C.J."/>
            <person name="Probst A.J."/>
            <person name="Thomas B.C."/>
            <person name="Singh A."/>
            <person name="Wilkins M.J."/>
            <person name="Karaoz U."/>
            <person name="Brodie E.L."/>
            <person name="Williams K.H."/>
            <person name="Hubbard S.S."/>
            <person name="Banfield J.F."/>
        </authorList>
    </citation>
    <scope>NUCLEOTIDE SEQUENCE [LARGE SCALE GENOMIC DNA]</scope>
</reference>
<proteinExistence type="predicted"/>
<dbReference type="EMBL" id="MGDE01000137">
    <property type="protein sequence ID" value="OGL45413.1"/>
    <property type="molecule type" value="Genomic_DNA"/>
</dbReference>
<dbReference type="PROSITE" id="PS51257">
    <property type="entry name" value="PROKAR_LIPOPROTEIN"/>
    <property type="match status" value="1"/>
</dbReference>
<comment type="caution">
    <text evidence="1">The sequence shown here is derived from an EMBL/GenBank/DDBJ whole genome shotgun (WGS) entry which is preliminary data.</text>
</comment>